<dbReference type="Pfam" id="PF00282">
    <property type="entry name" value="Pyridoxal_deC"/>
    <property type="match status" value="1"/>
</dbReference>
<dbReference type="HOGENOM" id="CLU_011856_0_0_1"/>
<dbReference type="GO" id="GO:0019752">
    <property type="term" value="P:carboxylic acid metabolic process"/>
    <property type="evidence" value="ECO:0007669"/>
    <property type="project" value="InterPro"/>
</dbReference>
<dbReference type="InterPro" id="IPR015422">
    <property type="entry name" value="PyrdxlP-dep_Trfase_small"/>
</dbReference>
<comment type="cofactor">
    <cofactor evidence="1 6 7">
        <name>pyridoxal 5'-phosphate</name>
        <dbReference type="ChEBI" id="CHEBI:597326"/>
    </cofactor>
</comment>
<sequence length="340" mass="38922">MYGLNVGRYHHFPEIKTKGMQALPNICLFTSELSHYSIKKGVAWMGMGLDCVKTVPCDTRGRMIPKKLEEMVIQSKEEGFTPFLVNATSGTTVAGAFDPLDAIADIAEKHNLWMHVDACWGGGLLFSDQQRHKLNGVHRSDSVAWNAHKLLGAPLQCCVFLTKHKDLLRRAHSANAQYLFQQDKFYDVSYDTGDMSIQCGRKVDVLKLWMMWKAKGSSGFAADVNHLLSLADYFTQKIKTIEGFRMVYPEPECTNICFWYIPKEFRSQEAYSDEWWKRLAKVAPLIKERMIMKGSMMVGYNPEGSKVNFFRVLLSNTRLRQKDCDFMIAEIQRLGEDIPY</sequence>
<keyword evidence="10" id="KW-1185">Reference proteome</keyword>
<dbReference type="SUPFAM" id="SSF53383">
    <property type="entry name" value="PLP-dependent transferases"/>
    <property type="match status" value="1"/>
</dbReference>
<gene>
    <name evidence="8" type="ORF">CAPTEDRAFT_93538</name>
</gene>
<evidence type="ECO:0000256" key="4">
    <source>
        <dbReference type="ARBA" id="ARBA00022898"/>
    </source>
</evidence>
<keyword evidence="5 7" id="KW-0456">Lyase</keyword>
<dbReference type="GO" id="GO:0016831">
    <property type="term" value="F:carboxy-lyase activity"/>
    <property type="evidence" value="ECO:0007669"/>
    <property type="project" value="UniProtKB-KW"/>
</dbReference>
<keyword evidence="3" id="KW-0210">Decarboxylase</keyword>
<evidence type="ECO:0000256" key="5">
    <source>
        <dbReference type="ARBA" id="ARBA00023239"/>
    </source>
</evidence>
<dbReference type="Proteomes" id="UP000014760">
    <property type="component" value="Unassembled WGS sequence"/>
</dbReference>
<dbReference type="OrthoDB" id="392571at2759"/>
<comment type="similarity">
    <text evidence="2 7">Belongs to the group II decarboxylase family.</text>
</comment>
<dbReference type="STRING" id="283909.R7UDM5"/>
<evidence type="ECO:0000313" key="8">
    <source>
        <dbReference type="EMBL" id="ELU04084.1"/>
    </source>
</evidence>
<evidence type="ECO:0000256" key="1">
    <source>
        <dbReference type="ARBA" id="ARBA00001933"/>
    </source>
</evidence>
<dbReference type="GO" id="GO:0030170">
    <property type="term" value="F:pyridoxal phosphate binding"/>
    <property type="evidence" value="ECO:0007669"/>
    <property type="project" value="InterPro"/>
</dbReference>
<dbReference type="PANTHER" id="PTHR45677:SF8">
    <property type="entry name" value="CYSTEINE SULFINIC ACID DECARBOXYLASE"/>
    <property type="match status" value="1"/>
</dbReference>
<proteinExistence type="inferred from homology"/>
<dbReference type="InterPro" id="IPR015421">
    <property type="entry name" value="PyrdxlP-dep_Trfase_major"/>
</dbReference>
<dbReference type="OMA" id="IYDPRFD"/>
<organism evidence="8">
    <name type="scientific">Capitella teleta</name>
    <name type="common">Polychaete worm</name>
    <dbReference type="NCBI Taxonomy" id="283909"/>
    <lineage>
        <taxon>Eukaryota</taxon>
        <taxon>Metazoa</taxon>
        <taxon>Spiralia</taxon>
        <taxon>Lophotrochozoa</taxon>
        <taxon>Annelida</taxon>
        <taxon>Polychaeta</taxon>
        <taxon>Sedentaria</taxon>
        <taxon>Scolecida</taxon>
        <taxon>Capitellidae</taxon>
        <taxon>Capitella</taxon>
    </lineage>
</organism>
<evidence type="ECO:0000313" key="9">
    <source>
        <dbReference type="EnsemblMetazoa" id="CapteP93538"/>
    </source>
</evidence>
<protein>
    <recommendedName>
        <fullName evidence="11">Aminotransferase class V domain-containing protein</fullName>
    </recommendedName>
</protein>
<name>R7UDM5_CAPTE</name>
<dbReference type="PROSITE" id="PS00392">
    <property type="entry name" value="DDC_GAD_HDC_YDC"/>
    <property type="match status" value="1"/>
</dbReference>
<reference evidence="8 10" key="2">
    <citation type="journal article" date="2013" name="Nature">
        <title>Insights into bilaterian evolution from three spiralian genomes.</title>
        <authorList>
            <person name="Simakov O."/>
            <person name="Marletaz F."/>
            <person name="Cho S.J."/>
            <person name="Edsinger-Gonzales E."/>
            <person name="Havlak P."/>
            <person name="Hellsten U."/>
            <person name="Kuo D.H."/>
            <person name="Larsson T."/>
            <person name="Lv J."/>
            <person name="Arendt D."/>
            <person name="Savage R."/>
            <person name="Osoegawa K."/>
            <person name="de Jong P."/>
            <person name="Grimwood J."/>
            <person name="Chapman J.A."/>
            <person name="Shapiro H."/>
            <person name="Aerts A."/>
            <person name="Otillar R.P."/>
            <person name="Terry A.Y."/>
            <person name="Boore J.L."/>
            <person name="Grigoriev I.V."/>
            <person name="Lindberg D.R."/>
            <person name="Seaver E.C."/>
            <person name="Weisblat D.A."/>
            <person name="Putnam N.H."/>
            <person name="Rokhsar D.S."/>
        </authorList>
    </citation>
    <scope>NUCLEOTIDE SEQUENCE</scope>
    <source>
        <strain evidence="8 10">I ESC-2004</strain>
    </source>
</reference>
<feature type="modified residue" description="N6-(pyridoxal phosphate)lysine" evidence="6">
    <location>
        <position position="149"/>
    </location>
</feature>
<accession>R7UDM5</accession>
<dbReference type="AlphaFoldDB" id="R7UDM5"/>
<evidence type="ECO:0000313" key="10">
    <source>
        <dbReference type="Proteomes" id="UP000014760"/>
    </source>
</evidence>
<keyword evidence="4 6" id="KW-0663">Pyridoxal phosphate</keyword>
<dbReference type="InterPro" id="IPR002129">
    <property type="entry name" value="PyrdxlP-dep_de-COase"/>
</dbReference>
<dbReference type="EMBL" id="AMQN01001441">
    <property type="status" value="NOT_ANNOTATED_CDS"/>
    <property type="molecule type" value="Genomic_DNA"/>
</dbReference>
<dbReference type="Gene3D" id="3.90.1150.10">
    <property type="entry name" value="Aspartate Aminotransferase, domain 1"/>
    <property type="match status" value="1"/>
</dbReference>
<dbReference type="InterPro" id="IPR015424">
    <property type="entry name" value="PyrdxlP-dep_Trfase"/>
</dbReference>
<dbReference type="EnsemblMetazoa" id="CapteT93538">
    <property type="protein sequence ID" value="CapteP93538"/>
    <property type="gene ID" value="CapteG93538"/>
</dbReference>
<dbReference type="EMBL" id="KB302615">
    <property type="protein sequence ID" value="ELU04084.1"/>
    <property type="molecule type" value="Genomic_DNA"/>
</dbReference>
<evidence type="ECO:0000256" key="6">
    <source>
        <dbReference type="PIRSR" id="PIRSR602129-50"/>
    </source>
</evidence>
<dbReference type="InterPro" id="IPR021115">
    <property type="entry name" value="Pyridoxal-P_BS"/>
</dbReference>
<evidence type="ECO:0000256" key="3">
    <source>
        <dbReference type="ARBA" id="ARBA00022793"/>
    </source>
</evidence>
<evidence type="ECO:0000256" key="7">
    <source>
        <dbReference type="RuleBase" id="RU000382"/>
    </source>
</evidence>
<dbReference type="Gene3D" id="3.40.640.10">
    <property type="entry name" value="Type I PLP-dependent aspartate aminotransferase-like (Major domain)"/>
    <property type="match status" value="1"/>
</dbReference>
<reference evidence="10" key="1">
    <citation type="submission" date="2012-12" db="EMBL/GenBank/DDBJ databases">
        <authorList>
            <person name="Hellsten U."/>
            <person name="Grimwood J."/>
            <person name="Chapman J.A."/>
            <person name="Shapiro H."/>
            <person name="Aerts A."/>
            <person name="Otillar R.P."/>
            <person name="Terry A.Y."/>
            <person name="Boore J.L."/>
            <person name="Simakov O."/>
            <person name="Marletaz F."/>
            <person name="Cho S.-J."/>
            <person name="Edsinger-Gonzales E."/>
            <person name="Havlak P."/>
            <person name="Kuo D.-H."/>
            <person name="Larsson T."/>
            <person name="Lv J."/>
            <person name="Arendt D."/>
            <person name="Savage R."/>
            <person name="Osoegawa K."/>
            <person name="de Jong P."/>
            <person name="Lindberg D.R."/>
            <person name="Seaver E.C."/>
            <person name="Weisblat D.A."/>
            <person name="Putnam N.H."/>
            <person name="Grigoriev I.V."/>
            <person name="Rokhsar D.S."/>
        </authorList>
    </citation>
    <scope>NUCLEOTIDE SEQUENCE</scope>
    <source>
        <strain evidence="10">I ESC-2004</strain>
    </source>
</reference>
<evidence type="ECO:0000256" key="2">
    <source>
        <dbReference type="ARBA" id="ARBA00009533"/>
    </source>
</evidence>
<evidence type="ECO:0008006" key="11">
    <source>
        <dbReference type="Google" id="ProtNLM"/>
    </source>
</evidence>
<reference evidence="9" key="3">
    <citation type="submission" date="2015-06" db="UniProtKB">
        <authorList>
            <consortium name="EnsemblMetazoa"/>
        </authorList>
    </citation>
    <scope>IDENTIFICATION</scope>
</reference>
<dbReference type="GO" id="GO:0005737">
    <property type="term" value="C:cytoplasm"/>
    <property type="evidence" value="ECO:0007669"/>
    <property type="project" value="TreeGrafter"/>
</dbReference>
<dbReference type="PANTHER" id="PTHR45677">
    <property type="entry name" value="GLUTAMATE DECARBOXYLASE-RELATED"/>
    <property type="match status" value="1"/>
</dbReference>